<dbReference type="InterPro" id="IPR007813">
    <property type="entry name" value="PilN"/>
</dbReference>
<evidence type="ECO:0000313" key="3">
    <source>
        <dbReference type="EMBL" id="TCK16866.1"/>
    </source>
</evidence>
<dbReference type="Proteomes" id="UP000295707">
    <property type="component" value="Unassembled WGS sequence"/>
</dbReference>
<comment type="caution">
    <text evidence="3">The sequence shown here is derived from an EMBL/GenBank/DDBJ whole genome shotgun (WGS) entry which is preliminary data.</text>
</comment>
<proteinExistence type="predicted"/>
<reference evidence="3 4" key="1">
    <citation type="submission" date="2019-03" db="EMBL/GenBank/DDBJ databases">
        <title>Genomic Encyclopedia of Type Strains, Phase IV (KMG-IV): sequencing the most valuable type-strain genomes for metagenomic binning, comparative biology and taxonomic classification.</title>
        <authorList>
            <person name="Goeker M."/>
        </authorList>
    </citation>
    <scope>NUCLEOTIDE SEQUENCE [LARGE SCALE GENOMIC DNA]</scope>
    <source>
        <strain evidence="3 4">DSM 19610</strain>
    </source>
</reference>
<dbReference type="RefSeq" id="WP_132970797.1">
    <property type="nucleotide sequence ID" value="NZ_SMFX01000001.1"/>
</dbReference>
<keyword evidence="2" id="KW-1133">Transmembrane helix</keyword>
<dbReference type="AlphaFoldDB" id="A0A4V2PGH4"/>
<evidence type="ECO:0008006" key="5">
    <source>
        <dbReference type="Google" id="ProtNLM"/>
    </source>
</evidence>
<dbReference type="Pfam" id="PF05137">
    <property type="entry name" value="PilN"/>
    <property type="match status" value="1"/>
</dbReference>
<keyword evidence="2" id="KW-0812">Transmembrane</keyword>
<protein>
    <recommendedName>
        <fullName evidence="5">Type IV pilus assembly protein PilN</fullName>
    </recommendedName>
</protein>
<evidence type="ECO:0000256" key="1">
    <source>
        <dbReference type="SAM" id="Coils"/>
    </source>
</evidence>
<keyword evidence="4" id="KW-1185">Reference proteome</keyword>
<name>A0A4V2PGH4_9GAMM</name>
<dbReference type="EMBL" id="SMFX01000001">
    <property type="protein sequence ID" value="TCK16866.1"/>
    <property type="molecule type" value="Genomic_DNA"/>
</dbReference>
<keyword evidence="1" id="KW-0175">Coiled coil</keyword>
<evidence type="ECO:0000256" key="2">
    <source>
        <dbReference type="SAM" id="Phobius"/>
    </source>
</evidence>
<evidence type="ECO:0000313" key="4">
    <source>
        <dbReference type="Proteomes" id="UP000295707"/>
    </source>
</evidence>
<feature type="coiled-coil region" evidence="1">
    <location>
        <begin position="46"/>
        <end position="73"/>
    </location>
</feature>
<accession>A0A4V2PGH4</accession>
<dbReference type="OrthoDB" id="6876592at2"/>
<keyword evidence="2" id="KW-0472">Membrane</keyword>
<gene>
    <name evidence="3" type="ORF">DFR30_0085</name>
</gene>
<feature type="transmembrane region" description="Helical" evidence="2">
    <location>
        <begin position="21"/>
        <end position="44"/>
    </location>
</feature>
<sequence length="201" mass="22707">MHQQINLFQPVFRKQHKVFSATTLSQIVGAVAVLLILLLGHAGWTLTGMNATADNLQEQYDHLQQQVKALDETLRTPDTQLLDSEIEQLQSSIEERNLLLTRFGNLVIDQQTGFYDHFRTLAELNVPGLWLEGVSLDGNANVEIRGSTLEARLVPLYLQQLEDQKELSSTAFETVQLARPDVQQPKIGFVLRNFQGEPAWD</sequence>
<organism evidence="3 4">
    <name type="scientific">Thiogranum longum</name>
    <dbReference type="NCBI Taxonomy" id="1537524"/>
    <lineage>
        <taxon>Bacteria</taxon>
        <taxon>Pseudomonadati</taxon>
        <taxon>Pseudomonadota</taxon>
        <taxon>Gammaproteobacteria</taxon>
        <taxon>Chromatiales</taxon>
        <taxon>Ectothiorhodospiraceae</taxon>
        <taxon>Thiogranum</taxon>
    </lineage>
</organism>